<dbReference type="SMART" id="SM01005">
    <property type="entry name" value="Ala_racemase_C"/>
    <property type="match status" value="1"/>
</dbReference>
<comment type="cofactor">
    <cofactor evidence="1 4 5">
        <name>pyridoxal 5'-phosphate</name>
        <dbReference type="ChEBI" id="CHEBI:597326"/>
    </cofactor>
</comment>
<comment type="caution">
    <text evidence="8">The sequence shown here is derived from an EMBL/GenBank/DDBJ whole genome shotgun (WGS) entry which is preliminary data.</text>
</comment>
<dbReference type="InterPro" id="IPR029066">
    <property type="entry name" value="PLP-binding_barrel"/>
</dbReference>
<feature type="active site" description="Proton acceptor; specific for L-alanine" evidence="4">
    <location>
        <position position="282"/>
    </location>
</feature>
<feature type="domain" description="Alanine racemase C-terminal" evidence="7">
    <location>
        <begin position="261"/>
        <end position="389"/>
    </location>
</feature>
<dbReference type="GO" id="GO:0008784">
    <property type="term" value="F:alanine racemase activity"/>
    <property type="evidence" value="ECO:0007669"/>
    <property type="project" value="UniProtKB-UniRule"/>
</dbReference>
<dbReference type="PANTHER" id="PTHR30511:SF0">
    <property type="entry name" value="ALANINE RACEMASE, CATABOLIC-RELATED"/>
    <property type="match status" value="1"/>
</dbReference>
<name>A0A4Q7PP09_9FIRM</name>
<evidence type="ECO:0000256" key="3">
    <source>
        <dbReference type="ARBA" id="ARBA00023235"/>
    </source>
</evidence>
<dbReference type="Gene3D" id="2.40.37.10">
    <property type="entry name" value="Lyase, Ornithine Decarboxylase, Chain A, domain 1"/>
    <property type="match status" value="1"/>
</dbReference>
<dbReference type="HAMAP" id="MF_01201">
    <property type="entry name" value="Ala_racemase"/>
    <property type="match status" value="1"/>
</dbReference>
<evidence type="ECO:0000256" key="2">
    <source>
        <dbReference type="ARBA" id="ARBA00022898"/>
    </source>
</evidence>
<comment type="function">
    <text evidence="4">Catalyzes the interconversion of L-alanine and D-alanine. May also act on other amino acids.</text>
</comment>
<dbReference type="Pfam" id="PF01168">
    <property type="entry name" value="Ala_racemase_N"/>
    <property type="match status" value="1"/>
</dbReference>
<comment type="pathway">
    <text evidence="4">Amino-acid biosynthesis; D-alanine biosynthesis; D-alanine from L-alanine: step 1/1.</text>
</comment>
<sequence length="409" mass="45493">MKQYSRVWAEIDLDAVRSNMQAMQDNLKEGMKLCAVVKTDGYGHGAVPVAKEVEDMVWGFAVATFQEAMNLRHHGIAKPVLMLGYTEEARLEDLVREEIRPTVFSLPLARRLSGEWKKFRADCLEKGEPEPQKLKIHIAVDTGMGRLGFLMQDEEALSASVEEIQEISGMEGLETEGMFTHFARADEKDPTSAKLQTERFCRMKEALLQAGISIPMLHCSNSAGIVMLQGVGFSMARAGITMYGLYPSEEVNEEEMKFRPALSLYSRIIFVKEVPAGTTVSYGWTYTTAGRTVIATVPVGYGDGYPRGLSNRGWVLIRGRRAPIIGRVCMDQLMVDVTEVPGVQEQDLVTLVGRDGKEKVSVEDLAAICGRFNYEFVCGLGKRIPRVYLRGGEQVGAKDYGTDEYTDFI</sequence>
<dbReference type="InterPro" id="IPR009006">
    <property type="entry name" value="Ala_racemase/Decarboxylase_C"/>
</dbReference>
<evidence type="ECO:0000256" key="1">
    <source>
        <dbReference type="ARBA" id="ARBA00001933"/>
    </source>
</evidence>
<dbReference type="NCBIfam" id="TIGR00492">
    <property type="entry name" value="alr"/>
    <property type="match status" value="1"/>
</dbReference>
<dbReference type="EC" id="5.1.1.1" evidence="4"/>
<dbReference type="SUPFAM" id="SSF51419">
    <property type="entry name" value="PLP-binding barrel"/>
    <property type="match status" value="1"/>
</dbReference>
<reference evidence="8 9" key="1">
    <citation type="submission" date="2019-02" db="EMBL/GenBank/DDBJ databases">
        <title>Genomic Encyclopedia of Type Strains, Phase IV (KMG-IV): sequencing the most valuable type-strain genomes for metagenomic binning, comparative biology and taxonomic classification.</title>
        <authorList>
            <person name="Goeker M."/>
        </authorList>
    </citation>
    <scope>NUCLEOTIDE SEQUENCE [LARGE SCALE GENOMIC DNA]</scope>
    <source>
        <strain evidence="8 9">DSM 29486</strain>
    </source>
</reference>
<dbReference type="CDD" id="cd00430">
    <property type="entry name" value="PLPDE_III_AR"/>
    <property type="match status" value="1"/>
</dbReference>
<dbReference type="FunFam" id="3.20.20.10:FF:000002">
    <property type="entry name" value="Alanine racemase"/>
    <property type="match status" value="1"/>
</dbReference>
<dbReference type="Gene3D" id="3.20.20.10">
    <property type="entry name" value="Alanine racemase"/>
    <property type="match status" value="1"/>
</dbReference>
<dbReference type="InterPro" id="IPR011079">
    <property type="entry name" value="Ala_racemase_C"/>
</dbReference>
<protein>
    <recommendedName>
        <fullName evidence="4">Alanine racemase</fullName>
        <ecNumber evidence="4">5.1.1.1</ecNumber>
    </recommendedName>
</protein>
<comment type="catalytic activity">
    <reaction evidence="4">
        <text>L-alanine = D-alanine</text>
        <dbReference type="Rhea" id="RHEA:20249"/>
        <dbReference type="ChEBI" id="CHEBI:57416"/>
        <dbReference type="ChEBI" id="CHEBI:57972"/>
        <dbReference type="EC" id="5.1.1.1"/>
    </reaction>
</comment>
<feature type="binding site" evidence="4 6">
    <location>
        <position position="330"/>
    </location>
    <ligand>
        <name>substrate</name>
    </ligand>
</feature>
<accession>A0A4Q7PP09</accession>
<organism evidence="8 9">
    <name type="scientific">Cuneatibacter caecimuris</name>
    <dbReference type="NCBI Taxonomy" id="1796618"/>
    <lineage>
        <taxon>Bacteria</taxon>
        <taxon>Bacillati</taxon>
        <taxon>Bacillota</taxon>
        <taxon>Clostridia</taxon>
        <taxon>Lachnospirales</taxon>
        <taxon>Lachnospiraceae</taxon>
        <taxon>Cuneatibacter</taxon>
    </lineage>
</organism>
<comment type="similarity">
    <text evidence="4">Belongs to the alanine racemase family.</text>
</comment>
<evidence type="ECO:0000256" key="4">
    <source>
        <dbReference type="HAMAP-Rule" id="MF_01201"/>
    </source>
</evidence>
<dbReference type="SUPFAM" id="SSF50621">
    <property type="entry name" value="Alanine racemase C-terminal domain-like"/>
    <property type="match status" value="1"/>
</dbReference>
<dbReference type="InterPro" id="IPR001608">
    <property type="entry name" value="Ala_racemase_N"/>
</dbReference>
<feature type="active site" description="Proton acceptor; specific for D-alanine" evidence="4">
    <location>
        <position position="38"/>
    </location>
</feature>
<dbReference type="AlphaFoldDB" id="A0A4Q7PP09"/>
<dbReference type="EMBL" id="SGXF01000001">
    <property type="protein sequence ID" value="RZT02215.1"/>
    <property type="molecule type" value="Genomic_DNA"/>
</dbReference>
<evidence type="ECO:0000256" key="5">
    <source>
        <dbReference type="PIRSR" id="PIRSR600821-50"/>
    </source>
</evidence>
<dbReference type="GO" id="GO:0009252">
    <property type="term" value="P:peptidoglycan biosynthetic process"/>
    <property type="evidence" value="ECO:0007669"/>
    <property type="project" value="TreeGrafter"/>
</dbReference>
<feature type="modified residue" description="N6-(pyridoxal phosphate)lysine" evidence="4 5">
    <location>
        <position position="38"/>
    </location>
</feature>
<dbReference type="InterPro" id="IPR000821">
    <property type="entry name" value="Ala_racemase"/>
</dbReference>
<dbReference type="OrthoDB" id="9813814at2"/>
<feature type="binding site" evidence="4 6">
    <location>
        <position position="146"/>
    </location>
    <ligand>
        <name>substrate</name>
    </ligand>
</feature>
<dbReference type="UniPathway" id="UPA00042">
    <property type="reaction ID" value="UER00497"/>
</dbReference>
<dbReference type="RefSeq" id="WP_130432389.1">
    <property type="nucleotide sequence ID" value="NZ_SGXF01000001.1"/>
</dbReference>
<dbReference type="Proteomes" id="UP000292927">
    <property type="component" value="Unassembled WGS sequence"/>
</dbReference>
<gene>
    <name evidence="8" type="ORF">EV209_0324</name>
</gene>
<dbReference type="GO" id="GO:0030632">
    <property type="term" value="P:D-alanine biosynthetic process"/>
    <property type="evidence" value="ECO:0007669"/>
    <property type="project" value="UniProtKB-UniRule"/>
</dbReference>
<dbReference type="Pfam" id="PF00842">
    <property type="entry name" value="Ala_racemase_C"/>
    <property type="match status" value="1"/>
</dbReference>
<evidence type="ECO:0000259" key="7">
    <source>
        <dbReference type="SMART" id="SM01005"/>
    </source>
</evidence>
<evidence type="ECO:0000313" key="8">
    <source>
        <dbReference type="EMBL" id="RZT02215.1"/>
    </source>
</evidence>
<keyword evidence="9" id="KW-1185">Reference proteome</keyword>
<keyword evidence="3 4" id="KW-0413">Isomerase</keyword>
<dbReference type="PANTHER" id="PTHR30511">
    <property type="entry name" value="ALANINE RACEMASE"/>
    <property type="match status" value="1"/>
</dbReference>
<keyword evidence="2 4" id="KW-0663">Pyridoxal phosphate</keyword>
<proteinExistence type="inferred from homology"/>
<evidence type="ECO:0000313" key="9">
    <source>
        <dbReference type="Proteomes" id="UP000292927"/>
    </source>
</evidence>
<dbReference type="GO" id="GO:0005829">
    <property type="term" value="C:cytosol"/>
    <property type="evidence" value="ECO:0007669"/>
    <property type="project" value="TreeGrafter"/>
</dbReference>
<dbReference type="PRINTS" id="PR00992">
    <property type="entry name" value="ALARACEMASE"/>
</dbReference>
<dbReference type="GO" id="GO:0030170">
    <property type="term" value="F:pyridoxal phosphate binding"/>
    <property type="evidence" value="ECO:0007669"/>
    <property type="project" value="UniProtKB-UniRule"/>
</dbReference>
<evidence type="ECO:0000256" key="6">
    <source>
        <dbReference type="PIRSR" id="PIRSR600821-52"/>
    </source>
</evidence>